<name>A0A6I5ZS67_9FIRM</name>
<dbReference type="GO" id="GO:0000166">
    <property type="term" value="F:nucleotide binding"/>
    <property type="evidence" value="ECO:0007669"/>
    <property type="project" value="UniProtKB-KW"/>
</dbReference>
<dbReference type="InterPro" id="IPR000873">
    <property type="entry name" value="AMP-dep_synth/lig_dom"/>
</dbReference>
<dbReference type="Pfam" id="PF14535">
    <property type="entry name" value="AMP-binding_C_2"/>
    <property type="match status" value="1"/>
</dbReference>
<dbReference type="FunFam" id="3.40.50.12780:FF:000016">
    <property type="entry name" value="Phenylacetate-coenzyme A ligase"/>
    <property type="match status" value="1"/>
</dbReference>
<proteinExistence type="inferred from homology"/>
<feature type="domain" description="AMP-dependent ligase C-terminal" evidence="12">
    <location>
        <begin position="345"/>
        <end position="441"/>
    </location>
</feature>
<comment type="subunit">
    <text evidence="1">Monomer.</text>
</comment>
<evidence type="ECO:0000256" key="6">
    <source>
        <dbReference type="ARBA" id="ARBA00061566"/>
    </source>
</evidence>
<reference evidence="13 14" key="1">
    <citation type="submission" date="2019-11" db="EMBL/GenBank/DDBJ databases">
        <title>Genome sequence of Moorella glycerini DSM11254.</title>
        <authorList>
            <person name="Poehlein A."/>
            <person name="Boeer T."/>
            <person name="Daniel R."/>
        </authorList>
    </citation>
    <scope>NUCLEOTIDE SEQUENCE [LARGE SCALE GENOMIC DNA]</scope>
    <source>
        <strain evidence="13 14">DSM 11254</strain>
    </source>
</reference>
<evidence type="ECO:0000256" key="3">
    <source>
        <dbReference type="ARBA" id="ARBA00022741"/>
    </source>
</evidence>
<comment type="catalytic activity">
    <reaction evidence="4">
        <text>2-phenylacetate + ATP + CoA = phenylacetyl-CoA + AMP + diphosphate</text>
        <dbReference type="Rhea" id="RHEA:20956"/>
        <dbReference type="ChEBI" id="CHEBI:18401"/>
        <dbReference type="ChEBI" id="CHEBI:30616"/>
        <dbReference type="ChEBI" id="CHEBI:33019"/>
        <dbReference type="ChEBI" id="CHEBI:57287"/>
        <dbReference type="ChEBI" id="CHEBI:57390"/>
        <dbReference type="ChEBI" id="CHEBI:456215"/>
        <dbReference type="EC" id="6.2.1.30"/>
    </reaction>
    <physiologicalReaction direction="left-to-right" evidence="4">
        <dbReference type="Rhea" id="RHEA:20957"/>
    </physiologicalReaction>
</comment>
<protein>
    <recommendedName>
        <fullName evidence="8 10">Phenylacetate-coenzyme A ligase</fullName>
        <ecNumber evidence="7 10">6.2.1.30</ecNumber>
    </recommendedName>
    <alternativeName>
        <fullName evidence="9 10">Phenylacetyl-CoA ligase</fullName>
    </alternativeName>
</protein>
<comment type="pathway">
    <text evidence="5 10">Aromatic compound metabolism; phenylacetate degradation.</text>
</comment>
<dbReference type="InterPro" id="IPR051414">
    <property type="entry name" value="Adenylate-forming_Reductase"/>
</dbReference>
<dbReference type="PANTHER" id="PTHR43439:SF1">
    <property type="entry name" value="PHENYLACETATE-COENZYME A LIGASE"/>
    <property type="match status" value="1"/>
</dbReference>
<evidence type="ECO:0000256" key="5">
    <source>
        <dbReference type="ARBA" id="ARBA00060591"/>
    </source>
</evidence>
<accession>A0A6I5ZS67</accession>
<feature type="domain" description="AMP-dependent synthetase/ligase" evidence="11">
    <location>
        <begin position="93"/>
        <end position="296"/>
    </location>
</feature>
<dbReference type="SUPFAM" id="SSF56801">
    <property type="entry name" value="Acetyl-CoA synthetase-like"/>
    <property type="match status" value="1"/>
</dbReference>
<dbReference type="UniPathway" id="UPA00930"/>
<dbReference type="AlphaFoldDB" id="A0A6I5ZS67"/>
<dbReference type="InterPro" id="IPR042099">
    <property type="entry name" value="ANL_N_sf"/>
</dbReference>
<evidence type="ECO:0000313" key="13">
    <source>
        <dbReference type="EMBL" id="QGP92397.1"/>
    </source>
</evidence>
<dbReference type="PANTHER" id="PTHR43439">
    <property type="entry name" value="PHENYLACETATE-COENZYME A LIGASE"/>
    <property type="match status" value="1"/>
</dbReference>
<dbReference type="Gene3D" id="3.30.300.30">
    <property type="match status" value="1"/>
</dbReference>
<dbReference type="CDD" id="cd05913">
    <property type="entry name" value="PaaK"/>
    <property type="match status" value="1"/>
</dbReference>
<evidence type="ECO:0000256" key="10">
    <source>
        <dbReference type="PIRNR" id="PIRNR006444"/>
    </source>
</evidence>
<comment type="similarity">
    <text evidence="6 10">Belongs to the phenylacetyl-CoA ligase family.</text>
</comment>
<evidence type="ECO:0000259" key="11">
    <source>
        <dbReference type="Pfam" id="PF00501"/>
    </source>
</evidence>
<evidence type="ECO:0000256" key="2">
    <source>
        <dbReference type="ARBA" id="ARBA00022598"/>
    </source>
</evidence>
<dbReference type="GO" id="GO:0010124">
    <property type="term" value="P:phenylacetate catabolic process"/>
    <property type="evidence" value="ECO:0007669"/>
    <property type="project" value="UniProtKB-UniRule"/>
</dbReference>
<evidence type="ECO:0000256" key="9">
    <source>
        <dbReference type="ARBA" id="ARBA00075111"/>
    </source>
</evidence>
<organism evidence="13 14">
    <name type="scientific">Neomoorella glycerini</name>
    <dbReference type="NCBI Taxonomy" id="55779"/>
    <lineage>
        <taxon>Bacteria</taxon>
        <taxon>Bacillati</taxon>
        <taxon>Bacillota</taxon>
        <taxon>Clostridia</taxon>
        <taxon>Neomoorellales</taxon>
        <taxon>Neomoorellaceae</taxon>
        <taxon>Neomoorella</taxon>
    </lineage>
</organism>
<dbReference type="InterPro" id="IPR045851">
    <property type="entry name" value="AMP-bd_C_sf"/>
</dbReference>
<dbReference type="PIRSF" id="PIRSF006444">
    <property type="entry name" value="PaaK"/>
    <property type="match status" value="1"/>
</dbReference>
<evidence type="ECO:0000256" key="4">
    <source>
        <dbReference type="ARBA" id="ARBA00050450"/>
    </source>
</evidence>
<evidence type="ECO:0000256" key="8">
    <source>
        <dbReference type="ARBA" id="ARBA00068695"/>
    </source>
</evidence>
<evidence type="ECO:0000256" key="1">
    <source>
        <dbReference type="ARBA" id="ARBA00011245"/>
    </source>
</evidence>
<dbReference type="EC" id="6.2.1.30" evidence="7 10"/>
<keyword evidence="2 10" id="KW-0436">Ligase</keyword>
<dbReference type="EMBL" id="CP046244">
    <property type="protein sequence ID" value="QGP92397.1"/>
    <property type="molecule type" value="Genomic_DNA"/>
</dbReference>
<keyword evidence="14" id="KW-1185">Reference proteome</keyword>
<gene>
    <name evidence="13" type="primary">paaK_1</name>
    <name evidence="13" type="ORF">MGLY_17720</name>
</gene>
<evidence type="ECO:0000259" key="12">
    <source>
        <dbReference type="Pfam" id="PF14535"/>
    </source>
</evidence>
<dbReference type="InterPro" id="IPR028154">
    <property type="entry name" value="AMP-dep_Lig_C"/>
</dbReference>
<dbReference type="GO" id="GO:0047475">
    <property type="term" value="F:phenylacetate-CoA ligase activity"/>
    <property type="evidence" value="ECO:0007669"/>
    <property type="project" value="UniProtKB-EC"/>
</dbReference>
<evidence type="ECO:0000313" key="14">
    <source>
        <dbReference type="Proteomes" id="UP000425916"/>
    </source>
</evidence>
<keyword evidence="3 10" id="KW-0547">Nucleotide-binding</keyword>
<dbReference type="InterPro" id="IPR011880">
    <property type="entry name" value="PA_CoA_ligase"/>
</dbReference>
<comment type="function">
    <text evidence="10">Catalyzes the activation of phenylacetic acid (PA) to phenylacetyl-CoA (PA-CoA).</text>
</comment>
<dbReference type="FunFam" id="3.30.300.30:FF:000019">
    <property type="entry name" value="Phenylacetate-coenzyme A ligase"/>
    <property type="match status" value="1"/>
</dbReference>
<dbReference type="Gene3D" id="3.40.50.12780">
    <property type="entry name" value="N-terminal domain of ligase-like"/>
    <property type="match status" value="1"/>
</dbReference>
<sequence length="443" mass="49276">MPLTSDMGEYGLYWNERYECLPEDELRELQVERLQATVKRAFFNVPFYRKAFQAIGIEPGDIKSLDDLQKLPFTTKQDLRDNYPFGMFAVPMSEVVRIHSSSGTTGKPTVVGYTRHDIDVWAELMARALVCGGTTRHDIIQNAYGYGLFTGGLGIHYGAERLGASVIPISGGNTRRQIMIMKDYGSTVLTCTPSYALHIAEVMAEMGISPEELKLRCGIFGAEPWSENMRQEIEKRLGISAVDIYGLSEVIGPGVGIECQEKNGLHIFGDHFLVEVIDPVTEKPVPPGQLGELVITSLTKEALPVIRYRTRDITSLIPGTCSCGRTYVRVARFTGRTDDMLIIRGVNVFPSQVESVLLEMGGTEPHYLLIVDRQGALDTLEVKVEVSDSLFSDKVRGLEELEKRLVNELESTLGISVKVTLVEPKTIERSEGKAVRVIDKRKI</sequence>
<evidence type="ECO:0000256" key="7">
    <source>
        <dbReference type="ARBA" id="ARBA00066629"/>
    </source>
</evidence>
<dbReference type="Pfam" id="PF00501">
    <property type="entry name" value="AMP-binding"/>
    <property type="match status" value="1"/>
</dbReference>
<dbReference type="Proteomes" id="UP000425916">
    <property type="component" value="Chromosome"/>
</dbReference>